<evidence type="ECO:0008006" key="3">
    <source>
        <dbReference type="Google" id="ProtNLM"/>
    </source>
</evidence>
<evidence type="ECO:0000313" key="1">
    <source>
        <dbReference type="EMBL" id="WDF68483.1"/>
    </source>
</evidence>
<reference evidence="1 2" key="1">
    <citation type="submission" date="2023-02" db="EMBL/GenBank/DDBJ databases">
        <title>Genome sequence of Sphingobacterium sp. KACC 22765.</title>
        <authorList>
            <person name="Kim S."/>
            <person name="Heo J."/>
            <person name="Kwon S.-W."/>
        </authorList>
    </citation>
    <scope>NUCLEOTIDE SEQUENCE [LARGE SCALE GENOMIC DNA]</scope>
    <source>
        <strain evidence="1 2">KACC 22765</strain>
    </source>
</reference>
<gene>
    <name evidence="1" type="ORF">PQ465_19580</name>
</gene>
<evidence type="ECO:0000313" key="2">
    <source>
        <dbReference type="Proteomes" id="UP001221558"/>
    </source>
</evidence>
<name>A0ABY7WH20_9SPHI</name>
<proteinExistence type="predicted"/>
<organism evidence="1 2">
    <name type="scientific">Sphingobacterium oryzagri</name>
    <dbReference type="NCBI Taxonomy" id="3025669"/>
    <lineage>
        <taxon>Bacteria</taxon>
        <taxon>Pseudomonadati</taxon>
        <taxon>Bacteroidota</taxon>
        <taxon>Sphingobacteriia</taxon>
        <taxon>Sphingobacteriales</taxon>
        <taxon>Sphingobacteriaceae</taxon>
        <taxon>Sphingobacterium</taxon>
    </lineage>
</organism>
<dbReference type="RefSeq" id="WP_274267216.1">
    <property type="nucleotide sequence ID" value="NZ_CP117880.1"/>
</dbReference>
<dbReference type="EMBL" id="CP117880">
    <property type="protein sequence ID" value="WDF68483.1"/>
    <property type="molecule type" value="Genomic_DNA"/>
</dbReference>
<dbReference type="Proteomes" id="UP001221558">
    <property type="component" value="Chromosome"/>
</dbReference>
<keyword evidence="2" id="KW-1185">Reference proteome</keyword>
<protein>
    <recommendedName>
        <fullName evidence="3">DUF4252 domain-containing protein</fullName>
    </recommendedName>
</protein>
<sequence length="161" mass="17782">MKGLLIVLLTTLTFAAPSLERVRGYFEEAKASREATENLYKSLQDYKGNDAVLLAYKGASSTLKARYMDARADKKALVSEGIQGVEKAVKLAPKQVEIRLVRLAVQENAPKVLKYKANIGEDKQLILANFDTQSTALKAIIKRYAQQSAVFTTAEMKKLGL</sequence>
<accession>A0ABY7WH20</accession>